<dbReference type="InterPro" id="IPR052155">
    <property type="entry name" value="Biofilm_reg_signaling"/>
</dbReference>
<dbReference type="Gene3D" id="3.30.70.270">
    <property type="match status" value="1"/>
</dbReference>
<dbReference type="AlphaFoldDB" id="A0A6M4AWU1"/>
<feature type="domain" description="GGDEF" evidence="4">
    <location>
        <begin position="216"/>
        <end position="349"/>
    </location>
</feature>
<dbReference type="Pfam" id="PF00563">
    <property type="entry name" value="EAL"/>
    <property type="match status" value="1"/>
</dbReference>
<feature type="domain" description="PAS" evidence="2">
    <location>
        <begin position="66"/>
        <end position="104"/>
    </location>
</feature>
<feature type="coiled-coil region" evidence="1">
    <location>
        <begin position="348"/>
        <end position="375"/>
    </location>
</feature>
<dbReference type="CDD" id="cd01949">
    <property type="entry name" value="GGDEF"/>
    <property type="match status" value="1"/>
</dbReference>
<sequence length="757" mass="82780">MGRVTIFRLEITDQANEVSLFSAFSGQRGQRSGSGSDGTVAVVTASDAARRLELLDDFEQAGIGWIWATDAEGRLIYMSENAATRLGQPVDILLGQSLSDLFEVDPENPTAKSDRPLKFQLAAHKKIADLVVRFINGKTRSAPDQTWWLISGHPKLDADGQFLGFRGSAKDVTVEYERQLADSLLAEYDSLTGMANRHRMTRRLDTTLAAFKEAKRSCALVMLDLDRFKQVNDTMGHPAGDTLLKMVGERLASIVGKRGEIGRLGGDEFQIILPDIEDRGALGELASKIVQFVSQPYPIDDKHAVIGTSIGVAIAPYDGLDREELVRNADLALYAAKNGGRGQFRFYSDDLKDEAADRQTLLDELRNALENEELALHYQPVVRVSDNVVVGCEALMRWDHPERGSIPPSTFIPLAEESNLINRLGEWALRYACIEAAHWPGAVRVAVNVSAVQFTDDQFVDIVADALSKSGLEPSRLELELTESIFLNDSETTDSVFSRLKQLGVSLALDDFGTGFSSLSYLRSAPFDKLKVDRSFVDSCTTKDHNSIKIIAAIIGLAEALGMDTTVEGVEAFDQLELVCSKGAKYVQGWLYAKAIPNSELVERMEAGEFCIVPNGPDRFRPERRTMFRRIGIIHDDHRYEAIIRDLSIVGARIEGLLGVTQGEQMVLDLGKGQLVVATVTRTTERDFGVEFETPLVNDGAGGLCTRHRVSPYALAAAGMPLAALGSSSIAIFPRSEAPKSPPKFVEVAVSAGARAA</sequence>
<accession>A0A6M4AWU1</accession>
<dbReference type="SUPFAM" id="SSF55073">
    <property type="entry name" value="Nucleotide cyclase"/>
    <property type="match status" value="1"/>
</dbReference>
<dbReference type="InterPro" id="IPR029787">
    <property type="entry name" value="Nucleotide_cyclase"/>
</dbReference>
<dbReference type="InterPro" id="IPR000160">
    <property type="entry name" value="GGDEF_dom"/>
</dbReference>
<protein>
    <submittedName>
        <fullName evidence="5">EAL domain-containing protein</fullName>
    </submittedName>
</protein>
<dbReference type="SMART" id="SM00267">
    <property type="entry name" value="GGDEF"/>
    <property type="match status" value="1"/>
</dbReference>
<dbReference type="InterPro" id="IPR035965">
    <property type="entry name" value="PAS-like_dom_sf"/>
</dbReference>
<dbReference type="Gene3D" id="3.30.450.20">
    <property type="entry name" value="PAS domain"/>
    <property type="match status" value="1"/>
</dbReference>
<dbReference type="PANTHER" id="PTHR44757:SF2">
    <property type="entry name" value="BIOFILM ARCHITECTURE MAINTENANCE PROTEIN MBAA"/>
    <property type="match status" value="1"/>
</dbReference>
<dbReference type="InterPro" id="IPR035919">
    <property type="entry name" value="EAL_sf"/>
</dbReference>
<evidence type="ECO:0000256" key="1">
    <source>
        <dbReference type="SAM" id="Coils"/>
    </source>
</evidence>
<dbReference type="PROSITE" id="PS50112">
    <property type="entry name" value="PAS"/>
    <property type="match status" value="1"/>
</dbReference>
<dbReference type="CDD" id="cd00130">
    <property type="entry name" value="PAS"/>
    <property type="match status" value="1"/>
</dbReference>
<dbReference type="PANTHER" id="PTHR44757">
    <property type="entry name" value="DIGUANYLATE CYCLASE DGCP"/>
    <property type="match status" value="1"/>
</dbReference>
<reference evidence="5 6" key="1">
    <citation type="submission" date="2020-01" db="EMBL/GenBank/DDBJ databases">
        <title>Sphingomonas sp. strain CSW-10.</title>
        <authorList>
            <person name="Chen W.-M."/>
        </authorList>
    </citation>
    <scope>NUCLEOTIDE SEQUENCE [LARGE SCALE GENOMIC DNA]</scope>
    <source>
        <strain evidence="5 6">CSW-10</strain>
    </source>
</reference>
<name>A0A6M4AWU1_9SPHN</name>
<dbReference type="NCBIfam" id="TIGR00254">
    <property type="entry name" value="GGDEF"/>
    <property type="match status" value="1"/>
</dbReference>
<dbReference type="InterPro" id="IPR000014">
    <property type="entry name" value="PAS"/>
</dbReference>
<keyword evidence="6" id="KW-1185">Reference proteome</keyword>
<dbReference type="PROSITE" id="PS50887">
    <property type="entry name" value="GGDEF"/>
    <property type="match status" value="1"/>
</dbReference>
<evidence type="ECO:0000313" key="6">
    <source>
        <dbReference type="Proteomes" id="UP000503018"/>
    </source>
</evidence>
<dbReference type="EMBL" id="CP053015">
    <property type="protein sequence ID" value="QJQ32519.1"/>
    <property type="molecule type" value="Genomic_DNA"/>
</dbReference>
<dbReference type="PROSITE" id="PS50883">
    <property type="entry name" value="EAL"/>
    <property type="match status" value="1"/>
</dbReference>
<dbReference type="CDD" id="cd01948">
    <property type="entry name" value="EAL"/>
    <property type="match status" value="1"/>
</dbReference>
<evidence type="ECO:0000259" key="2">
    <source>
        <dbReference type="PROSITE" id="PS50112"/>
    </source>
</evidence>
<feature type="domain" description="EAL" evidence="3">
    <location>
        <begin position="358"/>
        <end position="609"/>
    </location>
</feature>
<dbReference type="Proteomes" id="UP000503018">
    <property type="component" value="Chromosome"/>
</dbReference>
<evidence type="ECO:0000313" key="5">
    <source>
        <dbReference type="EMBL" id="QJQ32519.1"/>
    </source>
</evidence>
<evidence type="ECO:0000259" key="4">
    <source>
        <dbReference type="PROSITE" id="PS50887"/>
    </source>
</evidence>
<dbReference type="KEGG" id="slan:GV829_08705"/>
<dbReference type="InterPro" id="IPR043128">
    <property type="entry name" value="Rev_trsase/Diguanyl_cyclase"/>
</dbReference>
<dbReference type="Gene3D" id="3.20.20.450">
    <property type="entry name" value="EAL domain"/>
    <property type="match status" value="1"/>
</dbReference>
<keyword evidence="1" id="KW-0175">Coiled coil</keyword>
<dbReference type="Pfam" id="PF00990">
    <property type="entry name" value="GGDEF"/>
    <property type="match status" value="1"/>
</dbReference>
<proteinExistence type="predicted"/>
<organism evidence="5 6">
    <name type="scientific">Sphingomonas lacunae</name>
    <dbReference type="NCBI Taxonomy" id="2698828"/>
    <lineage>
        <taxon>Bacteria</taxon>
        <taxon>Pseudomonadati</taxon>
        <taxon>Pseudomonadota</taxon>
        <taxon>Alphaproteobacteria</taxon>
        <taxon>Sphingomonadales</taxon>
        <taxon>Sphingomonadaceae</taxon>
        <taxon>Sphingomonas</taxon>
    </lineage>
</organism>
<gene>
    <name evidence="5" type="ORF">GV829_08705</name>
</gene>
<evidence type="ECO:0000259" key="3">
    <source>
        <dbReference type="PROSITE" id="PS50883"/>
    </source>
</evidence>
<dbReference type="SMART" id="SM00052">
    <property type="entry name" value="EAL"/>
    <property type="match status" value="1"/>
</dbReference>
<dbReference type="SUPFAM" id="SSF55785">
    <property type="entry name" value="PYP-like sensor domain (PAS domain)"/>
    <property type="match status" value="1"/>
</dbReference>
<dbReference type="SUPFAM" id="SSF141868">
    <property type="entry name" value="EAL domain-like"/>
    <property type="match status" value="1"/>
</dbReference>
<dbReference type="InterPro" id="IPR001633">
    <property type="entry name" value="EAL_dom"/>
</dbReference>